<dbReference type="SUPFAM" id="SSF52540">
    <property type="entry name" value="P-loop containing nucleoside triphosphate hydrolases"/>
    <property type="match status" value="1"/>
</dbReference>
<dbReference type="HAMAP" id="MF_00065">
    <property type="entry name" value="Adenylyl_sulf_kinase"/>
    <property type="match status" value="1"/>
</dbReference>
<keyword evidence="7 13" id="KW-0547">Nucleotide-binding</keyword>
<feature type="domain" description="APS kinase" evidence="15">
    <location>
        <begin position="24"/>
        <end position="174"/>
    </location>
</feature>
<keyword evidence="17" id="KW-1185">Reference proteome</keyword>
<evidence type="ECO:0000256" key="6">
    <source>
        <dbReference type="ARBA" id="ARBA00022679"/>
    </source>
</evidence>
<evidence type="ECO:0000256" key="1">
    <source>
        <dbReference type="ARBA" id="ARBA00001823"/>
    </source>
</evidence>
<evidence type="ECO:0000256" key="14">
    <source>
        <dbReference type="RuleBase" id="RU004347"/>
    </source>
</evidence>
<evidence type="ECO:0000256" key="13">
    <source>
        <dbReference type="HAMAP-Rule" id="MF_00065"/>
    </source>
</evidence>
<dbReference type="EC" id="2.7.1.25" evidence="5 13"/>
<dbReference type="Gene3D" id="3.40.50.300">
    <property type="entry name" value="P-loop containing nucleotide triphosphate hydrolases"/>
    <property type="match status" value="1"/>
</dbReference>
<dbReference type="InterPro" id="IPR027417">
    <property type="entry name" value="P-loop_NTPase"/>
</dbReference>
<dbReference type="GO" id="GO:0004020">
    <property type="term" value="F:adenylylsulfate kinase activity"/>
    <property type="evidence" value="ECO:0007669"/>
    <property type="project" value="UniProtKB-UniRule"/>
</dbReference>
<dbReference type="NCBIfam" id="TIGR00455">
    <property type="entry name" value="apsK"/>
    <property type="match status" value="1"/>
</dbReference>
<name>A0A8D4VP39_9GAMM</name>
<feature type="active site" description="Phosphoserine intermediate" evidence="13">
    <location>
        <position position="106"/>
    </location>
</feature>
<dbReference type="RefSeq" id="WP_054772519.1">
    <property type="nucleotide sequence ID" value="NZ_AP019782.1"/>
</dbReference>
<evidence type="ECO:0000256" key="7">
    <source>
        <dbReference type="ARBA" id="ARBA00022741"/>
    </source>
</evidence>
<dbReference type="Pfam" id="PF01583">
    <property type="entry name" value="APS_kinase"/>
    <property type="match status" value="1"/>
</dbReference>
<protein>
    <recommendedName>
        <fullName evidence="5 13">Adenylyl-sulfate kinase</fullName>
        <ecNumber evidence="5 13">2.7.1.25</ecNumber>
    </recommendedName>
    <alternativeName>
        <fullName evidence="11 13">APS kinase</fullName>
    </alternativeName>
    <alternativeName>
        <fullName evidence="12 13">ATP adenosine-5'-phosphosulfate 3'-phosphotransferase</fullName>
    </alternativeName>
    <alternativeName>
        <fullName evidence="10 13">Adenosine-5'-phosphosulfate kinase</fullName>
    </alternativeName>
</protein>
<evidence type="ECO:0000259" key="15">
    <source>
        <dbReference type="Pfam" id="PF01583"/>
    </source>
</evidence>
<comment type="catalytic activity">
    <reaction evidence="1 13 14">
        <text>adenosine 5'-phosphosulfate + ATP = 3'-phosphoadenylyl sulfate + ADP + H(+)</text>
        <dbReference type="Rhea" id="RHEA:24152"/>
        <dbReference type="ChEBI" id="CHEBI:15378"/>
        <dbReference type="ChEBI" id="CHEBI:30616"/>
        <dbReference type="ChEBI" id="CHEBI:58243"/>
        <dbReference type="ChEBI" id="CHEBI:58339"/>
        <dbReference type="ChEBI" id="CHEBI:456216"/>
        <dbReference type="EC" id="2.7.1.25"/>
    </reaction>
</comment>
<dbReference type="AlphaFoldDB" id="A0A8D4VP39"/>
<dbReference type="PANTHER" id="PTHR11055">
    <property type="entry name" value="BIFUNCTIONAL 3'-PHOSPHOADENOSINE 5'-PHOSPHOSULFATE SYNTHASE"/>
    <property type="match status" value="1"/>
</dbReference>
<evidence type="ECO:0000256" key="9">
    <source>
        <dbReference type="ARBA" id="ARBA00022840"/>
    </source>
</evidence>
<dbReference type="GO" id="GO:0005524">
    <property type="term" value="F:ATP binding"/>
    <property type="evidence" value="ECO:0007669"/>
    <property type="project" value="UniProtKB-UniRule"/>
</dbReference>
<evidence type="ECO:0000256" key="2">
    <source>
        <dbReference type="ARBA" id="ARBA00002632"/>
    </source>
</evidence>
<keyword evidence="8 13" id="KW-0418">Kinase</keyword>
<dbReference type="GO" id="GO:0000103">
    <property type="term" value="P:sulfate assimilation"/>
    <property type="evidence" value="ECO:0007669"/>
    <property type="project" value="UniProtKB-UniRule"/>
</dbReference>
<dbReference type="GO" id="GO:0070814">
    <property type="term" value="P:hydrogen sulfide biosynthetic process"/>
    <property type="evidence" value="ECO:0007669"/>
    <property type="project" value="UniProtKB-UniRule"/>
</dbReference>
<keyword evidence="6 13" id="KW-0808">Transferase</keyword>
<evidence type="ECO:0000256" key="3">
    <source>
        <dbReference type="ARBA" id="ARBA00004806"/>
    </source>
</evidence>
<dbReference type="UniPathway" id="UPA00140">
    <property type="reaction ID" value="UER00205"/>
</dbReference>
<feature type="binding site" evidence="13">
    <location>
        <begin position="32"/>
        <end position="39"/>
    </location>
    <ligand>
        <name>ATP</name>
        <dbReference type="ChEBI" id="CHEBI:30616"/>
    </ligand>
</feature>
<comment type="function">
    <text evidence="2 13 14">Catalyzes the synthesis of activated sulfate.</text>
</comment>
<dbReference type="CDD" id="cd02027">
    <property type="entry name" value="APSK"/>
    <property type="match status" value="1"/>
</dbReference>
<dbReference type="NCBIfam" id="NF003013">
    <property type="entry name" value="PRK03846.1"/>
    <property type="match status" value="1"/>
</dbReference>
<dbReference type="KEGG" id="moz:MoryE10_05160"/>
<gene>
    <name evidence="16" type="primary">cysC1</name>
    <name evidence="13" type="synonym">cysC</name>
    <name evidence="16" type="ORF">MoryE10_05160</name>
</gene>
<dbReference type="EMBL" id="AP019782">
    <property type="protein sequence ID" value="BBL69910.1"/>
    <property type="molecule type" value="Genomic_DNA"/>
</dbReference>
<comment type="pathway">
    <text evidence="3 13 14">Sulfur metabolism; hydrogen sulfide biosynthesis; sulfite from sulfate: step 2/3.</text>
</comment>
<sequence length="204" mass="22661">MSRHIVWQTSGVTREERERLGGHRGFVLWFTGLSGAGKSTLAHGMEALLHARGLRTYVLDGDNVRHGLCSDLGFSEQDRRENIRRVGEVCKLFVDAGVIVLSAFISPYRSDRSFVRALMEQGDFVEIYCDASLEVCERRDTKGLYRNAREGKILEFTGISSPYEPPELPELVVESGRNAPEACIAQICEYLLANGMIPPLAAIG</sequence>
<accession>A0A8D4VP39</accession>
<keyword evidence="13" id="KW-0597">Phosphoprotein</keyword>
<dbReference type="FunFam" id="3.40.50.300:FF:000212">
    <property type="entry name" value="Adenylyl-sulfate kinase"/>
    <property type="match status" value="1"/>
</dbReference>
<organism evidence="16 17">
    <name type="scientific">Methylogaea oryzae</name>
    <dbReference type="NCBI Taxonomy" id="1295382"/>
    <lineage>
        <taxon>Bacteria</taxon>
        <taxon>Pseudomonadati</taxon>
        <taxon>Pseudomonadota</taxon>
        <taxon>Gammaproteobacteria</taxon>
        <taxon>Methylococcales</taxon>
        <taxon>Methylococcaceae</taxon>
        <taxon>Methylogaea</taxon>
    </lineage>
</organism>
<dbReference type="InterPro" id="IPR002891">
    <property type="entry name" value="APS"/>
</dbReference>
<evidence type="ECO:0000313" key="16">
    <source>
        <dbReference type="EMBL" id="BBL69910.1"/>
    </source>
</evidence>
<comment type="similarity">
    <text evidence="4 13 14">Belongs to the APS kinase family.</text>
</comment>
<keyword evidence="9 13" id="KW-0067">ATP-binding</keyword>
<evidence type="ECO:0000256" key="8">
    <source>
        <dbReference type="ARBA" id="ARBA00022777"/>
    </source>
</evidence>
<evidence type="ECO:0000256" key="5">
    <source>
        <dbReference type="ARBA" id="ARBA00012121"/>
    </source>
</evidence>
<dbReference type="Proteomes" id="UP000824988">
    <property type="component" value="Chromosome"/>
</dbReference>
<evidence type="ECO:0000256" key="11">
    <source>
        <dbReference type="ARBA" id="ARBA00031393"/>
    </source>
</evidence>
<evidence type="ECO:0000256" key="10">
    <source>
        <dbReference type="ARBA" id="ARBA00029724"/>
    </source>
</evidence>
<proteinExistence type="inferred from homology"/>
<evidence type="ECO:0000313" key="17">
    <source>
        <dbReference type="Proteomes" id="UP000824988"/>
    </source>
</evidence>
<dbReference type="InterPro" id="IPR059117">
    <property type="entry name" value="APS_kinase_dom"/>
</dbReference>
<dbReference type="PANTHER" id="PTHR11055:SF1">
    <property type="entry name" value="PAPS SYNTHETASE, ISOFORM D"/>
    <property type="match status" value="1"/>
</dbReference>
<evidence type="ECO:0000256" key="12">
    <source>
        <dbReference type="ARBA" id="ARBA00031464"/>
    </source>
</evidence>
<evidence type="ECO:0000256" key="4">
    <source>
        <dbReference type="ARBA" id="ARBA00007008"/>
    </source>
</evidence>
<reference evidence="16" key="1">
    <citation type="submission" date="2019-06" db="EMBL/GenBank/DDBJ databases">
        <title>Complete genome sequence of Methylogaea oryzae strain JCM16910.</title>
        <authorList>
            <person name="Asakawa S."/>
        </authorList>
    </citation>
    <scope>NUCLEOTIDE SEQUENCE</scope>
    <source>
        <strain evidence="16">E10</strain>
    </source>
</reference>